<dbReference type="AlphaFoldDB" id="A0AAV3ZVR6"/>
<name>A0AAV3ZVR6_9GAST</name>
<feature type="compositionally biased region" description="Basic residues" evidence="1">
    <location>
        <begin position="95"/>
        <end position="110"/>
    </location>
</feature>
<evidence type="ECO:0000313" key="3">
    <source>
        <dbReference type="Proteomes" id="UP000735302"/>
    </source>
</evidence>
<feature type="region of interest" description="Disordered" evidence="1">
    <location>
        <begin position="90"/>
        <end position="110"/>
    </location>
</feature>
<dbReference type="EMBL" id="BLXT01002861">
    <property type="protein sequence ID" value="GFN98661.1"/>
    <property type="molecule type" value="Genomic_DNA"/>
</dbReference>
<accession>A0AAV3ZVR6</accession>
<dbReference type="Proteomes" id="UP000735302">
    <property type="component" value="Unassembled WGS sequence"/>
</dbReference>
<protein>
    <submittedName>
        <fullName evidence="2">Uncharacterized protein</fullName>
    </submittedName>
</protein>
<keyword evidence="3" id="KW-1185">Reference proteome</keyword>
<gene>
    <name evidence="2" type="ORF">PoB_002516700</name>
</gene>
<evidence type="ECO:0000313" key="2">
    <source>
        <dbReference type="EMBL" id="GFN98661.1"/>
    </source>
</evidence>
<proteinExistence type="predicted"/>
<evidence type="ECO:0000256" key="1">
    <source>
        <dbReference type="SAM" id="MobiDB-lite"/>
    </source>
</evidence>
<organism evidence="2 3">
    <name type="scientific">Plakobranchus ocellatus</name>
    <dbReference type="NCBI Taxonomy" id="259542"/>
    <lineage>
        <taxon>Eukaryota</taxon>
        <taxon>Metazoa</taxon>
        <taxon>Spiralia</taxon>
        <taxon>Lophotrochozoa</taxon>
        <taxon>Mollusca</taxon>
        <taxon>Gastropoda</taxon>
        <taxon>Heterobranchia</taxon>
        <taxon>Euthyneura</taxon>
        <taxon>Panpulmonata</taxon>
        <taxon>Sacoglossa</taxon>
        <taxon>Placobranchoidea</taxon>
        <taxon>Plakobranchidae</taxon>
        <taxon>Plakobranchus</taxon>
    </lineage>
</organism>
<reference evidence="2 3" key="1">
    <citation type="journal article" date="2021" name="Elife">
        <title>Chloroplast acquisition without the gene transfer in kleptoplastic sea slugs, Plakobranchus ocellatus.</title>
        <authorList>
            <person name="Maeda T."/>
            <person name="Takahashi S."/>
            <person name="Yoshida T."/>
            <person name="Shimamura S."/>
            <person name="Takaki Y."/>
            <person name="Nagai Y."/>
            <person name="Toyoda A."/>
            <person name="Suzuki Y."/>
            <person name="Arimoto A."/>
            <person name="Ishii H."/>
            <person name="Satoh N."/>
            <person name="Nishiyama T."/>
            <person name="Hasebe M."/>
            <person name="Maruyama T."/>
            <person name="Minagawa J."/>
            <person name="Obokata J."/>
            <person name="Shigenobu S."/>
        </authorList>
    </citation>
    <scope>NUCLEOTIDE SEQUENCE [LARGE SCALE GENOMIC DNA]</scope>
</reference>
<comment type="caution">
    <text evidence="2">The sequence shown here is derived from an EMBL/GenBank/DDBJ whole genome shotgun (WGS) entry which is preliminary data.</text>
</comment>
<sequence length="110" mass="12617">MKSKLWLHGPGDTCYEISDEELEASESDEIVLEKETRQKAMLEAPSESRLVEYERFSKFEKLLRVTALIIRFVSNLKSKTLVPWILPDDQGNLRQAHKGSAKKKLQARTG</sequence>